<dbReference type="Gene3D" id="3.60.15.10">
    <property type="entry name" value="Ribonuclease Z/Hydroxyacylglutathione hydrolase-like"/>
    <property type="match status" value="1"/>
</dbReference>
<protein>
    <submittedName>
        <fullName evidence="2">N-acyl-phosphatidyl ethanolamine-hydrolyzing phospholipase D</fullName>
    </submittedName>
</protein>
<evidence type="ECO:0000313" key="2">
    <source>
        <dbReference type="EMBL" id="GAT05222.1"/>
    </source>
</evidence>
<name>A0A100WVN1_MYCFO</name>
<evidence type="ECO:0000313" key="3">
    <source>
        <dbReference type="Proteomes" id="UP000069705"/>
    </source>
</evidence>
<dbReference type="Proteomes" id="UP000069705">
    <property type="component" value="Unassembled WGS sequence"/>
</dbReference>
<reference evidence="2 3" key="1">
    <citation type="journal article" date="2016" name="Genome Announc.">
        <title>Draft Genome Sequences of Five Rapidly Growing Mycobacterium Species, M. thermoresistibile, M. fortuitum subsp. acetamidolyticum, M. canariasense, M. brisbanense, and M. novocastrense.</title>
        <authorList>
            <person name="Katahira K."/>
            <person name="Ogura Y."/>
            <person name="Gotoh Y."/>
            <person name="Hayashi T."/>
        </authorList>
    </citation>
    <scope>NUCLEOTIDE SEQUENCE [LARGE SCALE GENOMIC DNA]</scope>
    <source>
        <strain evidence="2 3">JCM6368</strain>
    </source>
</reference>
<feature type="domain" description="Metallo-beta-lactamase" evidence="1">
    <location>
        <begin position="44"/>
        <end position="229"/>
    </location>
</feature>
<reference evidence="3" key="2">
    <citation type="submission" date="2016-02" db="EMBL/GenBank/DDBJ databases">
        <title>Draft genome sequence of five rapidly growing Mycobacterium species.</title>
        <authorList>
            <person name="Katahira K."/>
            <person name="Gotou Y."/>
            <person name="Iida K."/>
            <person name="Ogura Y."/>
            <person name="Hayashi T."/>
        </authorList>
    </citation>
    <scope>NUCLEOTIDE SEQUENCE [LARGE SCALE GENOMIC DNA]</scope>
    <source>
        <strain evidence="3">JCM6368</strain>
    </source>
</reference>
<dbReference type="RefSeq" id="WP_061265060.1">
    <property type="nucleotide sequence ID" value="NZ_BCSZ01000053.1"/>
</dbReference>
<evidence type="ECO:0000259" key="1">
    <source>
        <dbReference type="Pfam" id="PF12706"/>
    </source>
</evidence>
<accession>A0A100WVN1</accession>
<dbReference type="InterPro" id="IPR050114">
    <property type="entry name" value="UPF0173_UPF0282_UlaG_hydrolase"/>
</dbReference>
<dbReference type="EMBL" id="BCSZ01000053">
    <property type="protein sequence ID" value="GAT05222.1"/>
    <property type="molecule type" value="Genomic_DNA"/>
</dbReference>
<comment type="caution">
    <text evidence="2">The sequence shown here is derived from an EMBL/GenBank/DDBJ whole genome shotgun (WGS) entry which is preliminary data.</text>
</comment>
<sequence>MEITVTFVGNATTLIAAEGITLLTDPNFLHLGQHAYLGYGLVSKRLRPPALTVEQLPPIDAVLLSHMHGDHWDRVTQRKLDRELPILTTPHAAKRLARRGFGHATGMSTWQSHRIVKGGLTVTVTSIPGRHAPTPVDRLLPPVMGSMIEFTDGAVTRRLYVSGDTLFVDELREIPVRFSSIDLGVLHLGGTRLPAGSKLPFGLTVTMDAGQGADLVELLDLPKMIPVHFDDYSVFASSLNEFRAEMARRGLGDRVIELDRGASVAY</sequence>
<dbReference type="InterPro" id="IPR036866">
    <property type="entry name" value="RibonucZ/Hydroxyglut_hydro"/>
</dbReference>
<dbReference type="InterPro" id="IPR001279">
    <property type="entry name" value="Metallo-B-lactamas"/>
</dbReference>
<proteinExistence type="predicted"/>
<dbReference type="PANTHER" id="PTHR43546">
    <property type="entry name" value="UPF0173 METAL-DEPENDENT HYDROLASE MJ1163-RELATED"/>
    <property type="match status" value="1"/>
</dbReference>
<organism evidence="2 3">
    <name type="scientific">Mycolicibacterium fortuitum subsp. acetamidolyticum</name>
    <dbReference type="NCBI Taxonomy" id="144550"/>
    <lineage>
        <taxon>Bacteria</taxon>
        <taxon>Bacillati</taxon>
        <taxon>Actinomycetota</taxon>
        <taxon>Actinomycetes</taxon>
        <taxon>Mycobacteriales</taxon>
        <taxon>Mycobacteriaceae</taxon>
        <taxon>Mycolicibacterium</taxon>
    </lineage>
</organism>
<dbReference type="SUPFAM" id="SSF56281">
    <property type="entry name" value="Metallo-hydrolase/oxidoreductase"/>
    <property type="match status" value="1"/>
</dbReference>
<dbReference type="Pfam" id="PF12706">
    <property type="entry name" value="Lactamase_B_2"/>
    <property type="match status" value="1"/>
</dbReference>
<dbReference type="PANTHER" id="PTHR43546:SF7">
    <property type="entry name" value="METALLO-BETA-LACTAMASE DOMAIN-CONTAINING PROTEIN"/>
    <property type="match status" value="1"/>
</dbReference>
<dbReference type="AlphaFoldDB" id="A0A100WVN1"/>
<gene>
    <name evidence="2" type="ORF">RMCFA_5333</name>
</gene>